<evidence type="ECO:0000256" key="3">
    <source>
        <dbReference type="ARBA" id="ARBA00022737"/>
    </source>
</evidence>
<dbReference type="Pfam" id="PF00076">
    <property type="entry name" value="RRM_1"/>
    <property type="match status" value="1"/>
</dbReference>
<evidence type="ECO:0000259" key="8">
    <source>
        <dbReference type="PROSITE" id="PS50102"/>
    </source>
</evidence>
<feature type="domain" description="RRM" evidence="8">
    <location>
        <begin position="281"/>
        <end position="367"/>
    </location>
</feature>
<feature type="compositionally biased region" description="Basic and acidic residues" evidence="7">
    <location>
        <begin position="228"/>
        <end position="237"/>
    </location>
</feature>
<dbReference type="Gene3D" id="3.30.70.330">
    <property type="match status" value="1"/>
</dbReference>
<evidence type="ECO:0000313" key="10">
    <source>
        <dbReference type="Proteomes" id="UP000728185"/>
    </source>
</evidence>
<comment type="caution">
    <text evidence="9">The sequence shown here is derived from an EMBL/GenBank/DDBJ whole genome shotgun (WGS) entry which is preliminary data.</text>
</comment>
<dbReference type="AlphaFoldDB" id="A0A8E0RYF3"/>
<proteinExistence type="inferred from homology"/>
<evidence type="ECO:0000256" key="5">
    <source>
        <dbReference type="ARBA" id="ARBA00023187"/>
    </source>
</evidence>
<evidence type="ECO:0000313" key="9">
    <source>
        <dbReference type="EMBL" id="KAA0196306.1"/>
    </source>
</evidence>
<comment type="similarity">
    <text evidence="1">Belongs to the HTATSF1 family.</text>
</comment>
<dbReference type="SUPFAM" id="SSF54928">
    <property type="entry name" value="RNA-binding domain, RBD"/>
    <property type="match status" value="1"/>
</dbReference>
<sequence>MSFADDLEEFEEQIRLQNASVTTTTSAKTRVDPDGTVMEWDEQRKAWFPKVDIHYSLQIDDDFIAHYQMSYGLDVAQTSSIKTGHTNETGHIDWTDFNAKLARLREEKGDNAEEVQQLTKAAQESLLVYYNSPAYREWYEAYCKQHQTTMLTQSDTTDWPVPKSTQRATKPRYDLKPSERMFSLLNAGGEDPDEALARAEAELQAGVSLVSEPLESQISANDGPLEETDQHSTERGEQITSTVSQVDDTSIVKETGKSLTTKRKQIAPPPAWYEIDESKNTHVYVAGLPPTVTEKEFHDLMAKYGVIMNEPFTDKPRCKLYIDESGKPKGDGRCCYVKVESVDLALRILDGMVYAPGYTLRVERAKFHPKGEFDPKKRRRLTMKEKKKLKEQQENLFRWGIDTSKFVRGKKERVLVLKNAFVETDFLVSHYCQSQTLVSCDISP</sequence>
<feature type="compositionally biased region" description="Polar residues" evidence="7">
    <location>
        <begin position="238"/>
        <end position="248"/>
    </location>
</feature>
<dbReference type="InterPro" id="IPR035979">
    <property type="entry name" value="RBD_domain_sf"/>
</dbReference>
<evidence type="ECO:0000256" key="1">
    <source>
        <dbReference type="ARBA" id="ARBA00007747"/>
    </source>
</evidence>
<dbReference type="InterPro" id="IPR034393">
    <property type="entry name" value="TatSF1-like"/>
</dbReference>
<name>A0A8E0RYF3_9TREM</name>
<dbReference type="GO" id="GO:0000398">
    <property type="term" value="P:mRNA splicing, via spliceosome"/>
    <property type="evidence" value="ECO:0007669"/>
    <property type="project" value="InterPro"/>
</dbReference>
<dbReference type="InterPro" id="IPR034392">
    <property type="entry name" value="TatSF1-like_RRM1"/>
</dbReference>
<evidence type="ECO:0000256" key="2">
    <source>
        <dbReference type="ARBA" id="ARBA00022664"/>
    </source>
</evidence>
<dbReference type="OrthoDB" id="10258585at2759"/>
<dbReference type="GO" id="GO:0003723">
    <property type="term" value="F:RNA binding"/>
    <property type="evidence" value="ECO:0007669"/>
    <property type="project" value="UniProtKB-UniRule"/>
</dbReference>
<dbReference type="SMART" id="SM00360">
    <property type="entry name" value="RRM"/>
    <property type="match status" value="1"/>
</dbReference>
<dbReference type="CDD" id="cd12281">
    <property type="entry name" value="RRM1_TatSF1_like"/>
    <property type="match status" value="1"/>
</dbReference>
<keyword evidence="2" id="KW-0507">mRNA processing</keyword>
<dbReference type="PANTHER" id="PTHR15608:SF0">
    <property type="entry name" value="HIV TAT-SPECIFIC FACTOR 1"/>
    <property type="match status" value="1"/>
</dbReference>
<dbReference type="EMBL" id="LUCM01003121">
    <property type="protein sequence ID" value="KAA0196306.1"/>
    <property type="molecule type" value="Genomic_DNA"/>
</dbReference>
<feature type="compositionally biased region" description="Polar residues" evidence="7">
    <location>
        <begin position="150"/>
        <end position="168"/>
    </location>
</feature>
<organism evidence="9 10">
    <name type="scientific">Fasciolopsis buskii</name>
    <dbReference type="NCBI Taxonomy" id="27845"/>
    <lineage>
        <taxon>Eukaryota</taxon>
        <taxon>Metazoa</taxon>
        <taxon>Spiralia</taxon>
        <taxon>Lophotrochozoa</taxon>
        <taxon>Platyhelminthes</taxon>
        <taxon>Trematoda</taxon>
        <taxon>Digenea</taxon>
        <taxon>Plagiorchiida</taxon>
        <taxon>Echinostomata</taxon>
        <taxon>Echinostomatoidea</taxon>
        <taxon>Fasciolidae</taxon>
        <taxon>Fasciolopsis</taxon>
    </lineage>
</organism>
<keyword evidence="5" id="KW-0508">mRNA splicing</keyword>
<evidence type="ECO:0000256" key="6">
    <source>
        <dbReference type="PROSITE-ProRule" id="PRU00176"/>
    </source>
</evidence>
<accession>A0A8E0RYF3</accession>
<reference evidence="9" key="1">
    <citation type="submission" date="2019-05" db="EMBL/GenBank/DDBJ databases">
        <title>Annotation for the trematode Fasciolopsis buski.</title>
        <authorList>
            <person name="Choi Y.-J."/>
        </authorList>
    </citation>
    <scope>NUCLEOTIDE SEQUENCE</scope>
    <source>
        <strain evidence="9">HT</strain>
        <tissue evidence="9">Whole worm</tissue>
    </source>
</reference>
<dbReference type="PROSITE" id="PS50102">
    <property type="entry name" value="RRM"/>
    <property type="match status" value="1"/>
</dbReference>
<keyword evidence="10" id="KW-1185">Reference proteome</keyword>
<dbReference type="InterPro" id="IPR012677">
    <property type="entry name" value="Nucleotide-bd_a/b_plait_sf"/>
</dbReference>
<dbReference type="GO" id="GO:0005686">
    <property type="term" value="C:U2 snRNP"/>
    <property type="evidence" value="ECO:0007669"/>
    <property type="project" value="TreeGrafter"/>
</dbReference>
<keyword evidence="3" id="KW-0677">Repeat</keyword>
<dbReference type="PANTHER" id="PTHR15608">
    <property type="entry name" value="SPLICING FACTOR U2AF-ASSOCIATED PROTEIN 2"/>
    <property type="match status" value="1"/>
</dbReference>
<feature type="region of interest" description="Disordered" evidence="7">
    <location>
        <begin position="150"/>
        <end position="172"/>
    </location>
</feature>
<feature type="region of interest" description="Disordered" evidence="7">
    <location>
        <begin position="212"/>
        <end position="263"/>
    </location>
</feature>
<evidence type="ECO:0000256" key="7">
    <source>
        <dbReference type="SAM" id="MobiDB-lite"/>
    </source>
</evidence>
<dbReference type="InterPro" id="IPR000504">
    <property type="entry name" value="RRM_dom"/>
</dbReference>
<evidence type="ECO:0000256" key="4">
    <source>
        <dbReference type="ARBA" id="ARBA00022884"/>
    </source>
</evidence>
<keyword evidence="4 6" id="KW-0694">RNA-binding</keyword>
<dbReference type="Proteomes" id="UP000728185">
    <property type="component" value="Unassembled WGS sequence"/>
</dbReference>
<gene>
    <name evidence="9" type="ORF">FBUS_10580</name>
</gene>
<dbReference type="GO" id="GO:0005684">
    <property type="term" value="C:U2-type spliceosomal complex"/>
    <property type="evidence" value="ECO:0007669"/>
    <property type="project" value="TreeGrafter"/>
</dbReference>
<protein>
    <submittedName>
        <fullName evidence="9">HIV Tat-specific factor</fullName>
    </submittedName>
</protein>